<accession>A0ABQ6XTD9</accession>
<comment type="caution">
    <text evidence="2">The sequence shown here is derived from an EMBL/GenBank/DDBJ whole genome shotgun (WGS) entry which is preliminary data.</text>
</comment>
<sequence>MDRGGNPPHPRALLLAVMSLTGTPFLVTAVVLAVLAVALPFALWSRVRGPLLVRGLARLLMIGFAQVTAMLVVLVAVNNANGLFSDWDDLLGREDHVAAAPDLGRDGLGGRRIADLPKTAQSFRPASAVADGRVRTTLLKGQVSGVSAEVYVWLPPQYDDPAYRHVRFPVVELFSGYPGTPSSWFAGLRVTEQLEPLMRDGTVAPFILVAPRTKLLGDADAGCANVPGVVNAATWVSVDVRKMVTDHFRAVATADGWATAGFSAGGHCAAKIAVAHPDRYRYAVSMSGYNDPAAEPDSITGRDPALRRANDPLTLLRQAPAPPRLHLLVTGDGDDGYRQGLDLRAAAQSPTRVEVRRVTGGHRTSTWAAEVPAVFTWLTARLEGAGRAALTPGR</sequence>
<dbReference type="Gene3D" id="3.40.50.1820">
    <property type="entry name" value="alpha/beta hydrolase"/>
    <property type="match status" value="1"/>
</dbReference>
<dbReference type="InterPro" id="IPR000801">
    <property type="entry name" value="Esterase-like"/>
</dbReference>
<dbReference type="InterPro" id="IPR050583">
    <property type="entry name" value="Mycobacterial_A85_antigen"/>
</dbReference>
<evidence type="ECO:0008006" key="4">
    <source>
        <dbReference type="Google" id="ProtNLM"/>
    </source>
</evidence>
<evidence type="ECO:0000313" key="2">
    <source>
        <dbReference type="EMBL" id="KAF0648620.1"/>
    </source>
</evidence>
<dbReference type="PANTHER" id="PTHR48098">
    <property type="entry name" value="ENTEROCHELIN ESTERASE-RELATED"/>
    <property type="match status" value="1"/>
</dbReference>
<keyword evidence="3" id="KW-1185">Reference proteome</keyword>
<protein>
    <recommendedName>
        <fullName evidence="4">Esterase</fullName>
    </recommendedName>
</protein>
<dbReference type="PANTHER" id="PTHR48098:SF1">
    <property type="entry name" value="DIACYLGLYCEROL ACYLTRANSFERASE_MYCOLYLTRANSFERASE AG85A"/>
    <property type="match status" value="1"/>
</dbReference>
<dbReference type="InterPro" id="IPR029058">
    <property type="entry name" value="AB_hydrolase_fold"/>
</dbReference>
<dbReference type="Pfam" id="PF00756">
    <property type="entry name" value="Esterase"/>
    <property type="match status" value="1"/>
</dbReference>
<keyword evidence="1" id="KW-1133">Transmembrane helix</keyword>
<dbReference type="Proteomes" id="UP000731519">
    <property type="component" value="Unassembled WGS sequence"/>
</dbReference>
<dbReference type="EMBL" id="ASYR01000022">
    <property type="protein sequence ID" value="KAF0648620.1"/>
    <property type="molecule type" value="Genomic_DNA"/>
</dbReference>
<feature type="transmembrane region" description="Helical" evidence="1">
    <location>
        <begin position="12"/>
        <end position="44"/>
    </location>
</feature>
<organism evidence="2 3">
    <name type="scientific">Streptomyces fradiae ATCC 10745 = DSM 40063</name>
    <dbReference type="NCBI Taxonomy" id="1319510"/>
    <lineage>
        <taxon>Bacteria</taxon>
        <taxon>Bacillati</taxon>
        <taxon>Actinomycetota</taxon>
        <taxon>Actinomycetes</taxon>
        <taxon>Kitasatosporales</taxon>
        <taxon>Streptomycetaceae</taxon>
        <taxon>Streptomyces</taxon>
    </lineage>
</organism>
<keyword evidence="1" id="KW-0812">Transmembrane</keyword>
<feature type="transmembrane region" description="Helical" evidence="1">
    <location>
        <begin position="56"/>
        <end position="77"/>
    </location>
</feature>
<evidence type="ECO:0000256" key="1">
    <source>
        <dbReference type="SAM" id="Phobius"/>
    </source>
</evidence>
<proteinExistence type="predicted"/>
<dbReference type="SUPFAM" id="SSF53474">
    <property type="entry name" value="alpha/beta-Hydrolases"/>
    <property type="match status" value="1"/>
</dbReference>
<reference evidence="2 3" key="1">
    <citation type="submission" date="2013-05" db="EMBL/GenBank/DDBJ databases">
        <title>Genome Sequence of Streptomyces fradiae.</title>
        <authorList>
            <person name="Kirby R."/>
        </authorList>
    </citation>
    <scope>NUCLEOTIDE SEQUENCE [LARGE SCALE GENOMIC DNA]</scope>
    <source>
        <strain evidence="2 3">ATCC 10745</strain>
    </source>
</reference>
<evidence type="ECO:0000313" key="3">
    <source>
        <dbReference type="Proteomes" id="UP000731519"/>
    </source>
</evidence>
<keyword evidence="1" id="KW-0472">Membrane</keyword>
<name>A0ABQ6XTD9_STRFR</name>
<gene>
    <name evidence="2" type="ORF">K701_17675</name>
</gene>